<evidence type="ECO:0000256" key="1">
    <source>
        <dbReference type="ARBA" id="ARBA00000085"/>
    </source>
</evidence>
<dbReference type="OrthoDB" id="7284568at2"/>
<dbReference type="Pfam" id="PF02518">
    <property type="entry name" value="HATPase_c"/>
    <property type="match status" value="1"/>
</dbReference>
<dbReference type="PRINTS" id="PR00344">
    <property type="entry name" value="BCTRLSENSOR"/>
</dbReference>
<feature type="domain" description="Response regulatory" evidence="8">
    <location>
        <begin position="501"/>
        <end position="616"/>
    </location>
</feature>
<dbReference type="EMBL" id="QFYS01000006">
    <property type="protein sequence ID" value="RAK64295.1"/>
    <property type="molecule type" value="Genomic_DNA"/>
</dbReference>
<dbReference type="PANTHER" id="PTHR43065:SF49">
    <property type="entry name" value="HISTIDINE KINASE"/>
    <property type="match status" value="1"/>
</dbReference>
<dbReference type="GO" id="GO:0000155">
    <property type="term" value="F:phosphorelay sensor kinase activity"/>
    <property type="evidence" value="ECO:0007669"/>
    <property type="project" value="InterPro"/>
</dbReference>
<feature type="transmembrane region" description="Helical" evidence="6">
    <location>
        <begin position="179"/>
        <end position="200"/>
    </location>
</feature>
<dbReference type="AlphaFoldDB" id="A0A328BCA0"/>
<dbReference type="RefSeq" id="WP_111276682.1">
    <property type="nucleotide sequence ID" value="NZ_QFYS01000006.1"/>
</dbReference>
<evidence type="ECO:0000259" key="8">
    <source>
        <dbReference type="PROSITE" id="PS50110"/>
    </source>
</evidence>
<dbReference type="Pfam" id="PF05227">
    <property type="entry name" value="CHASE3"/>
    <property type="match status" value="1"/>
</dbReference>
<dbReference type="InterPro" id="IPR011006">
    <property type="entry name" value="CheY-like_superfamily"/>
</dbReference>
<dbReference type="Gene3D" id="1.10.287.130">
    <property type="match status" value="1"/>
</dbReference>
<evidence type="ECO:0000256" key="6">
    <source>
        <dbReference type="SAM" id="Phobius"/>
    </source>
</evidence>
<dbReference type="PANTHER" id="PTHR43065">
    <property type="entry name" value="SENSOR HISTIDINE KINASE"/>
    <property type="match status" value="1"/>
</dbReference>
<dbReference type="InterPro" id="IPR003661">
    <property type="entry name" value="HisK_dim/P_dom"/>
</dbReference>
<dbReference type="SUPFAM" id="SSF47384">
    <property type="entry name" value="Homodimeric domain of signal transducing histidine kinase"/>
    <property type="match status" value="1"/>
</dbReference>
<keyword evidence="6" id="KW-0812">Transmembrane</keyword>
<dbReference type="Pfam" id="PF00512">
    <property type="entry name" value="HisKA"/>
    <property type="match status" value="1"/>
</dbReference>
<reference evidence="9 10" key="1">
    <citation type="submission" date="2018-05" db="EMBL/GenBank/DDBJ databases">
        <authorList>
            <person name="Lanie J.A."/>
            <person name="Ng W.-L."/>
            <person name="Kazmierczak K.M."/>
            <person name="Andrzejewski T.M."/>
            <person name="Davidsen T.M."/>
            <person name="Wayne K.J."/>
            <person name="Tettelin H."/>
            <person name="Glass J.I."/>
            <person name="Rusch D."/>
            <person name="Podicherti R."/>
            <person name="Tsui H.-C.T."/>
            <person name="Winkler M.E."/>
        </authorList>
    </citation>
    <scope>NUCLEOTIDE SEQUENCE [LARGE SCALE GENOMIC DNA]</scope>
    <source>
        <strain evidence="9 10">BUT-10</strain>
    </source>
</reference>
<dbReference type="Gene3D" id="3.40.50.2300">
    <property type="match status" value="1"/>
</dbReference>
<comment type="caution">
    <text evidence="9">The sequence shown here is derived from an EMBL/GenBank/DDBJ whole genome shotgun (WGS) entry which is preliminary data.</text>
</comment>
<dbReference type="InterPro" id="IPR004358">
    <property type="entry name" value="Sig_transdc_His_kin-like_C"/>
</dbReference>
<gene>
    <name evidence="9" type="ORF">DJ019_14045</name>
</gene>
<dbReference type="SUPFAM" id="SSF52172">
    <property type="entry name" value="CheY-like"/>
    <property type="match status" value="1"/>
</dbReference>
<dbReference type="InterPro" id="IPR005467">
    <property type="entry name" value="His_kinase_dom"/>
</dbReference>
<dbReference type="InterPro" id="IPR036097">
    <property type="entry name" value="HisK_dim/P_sf"/>
</dbReference>
<evidence type="ECO:0000256" key="3">
    <source>
        <dbReference type="ARBA" id="ARBA00022553"/>
    </source>
</evidence>
<keyword evidence="6" id="KW-0472">Membrane</keyword>
<accession>A0A328BCA0</accession>
<keyword evidence="9" id="KW-0418">Kinase</keyword>
<keyword evidence="6" id="KW-1133">Transmembrane helix</keyword>
<dbReference type="InterPro" id="IPR036890">
    <property type="entry name" value="HATPase_C_sf"/>
</dbReference>
<dbReference type="SMART" id="SM00387">
    <property type="entry name" value="HATPase_c"/>
    <property type="match status" value="1"/>
</dbReference>
<evidence type="ECO:0000256" key="5">
    <source>
        <dbReference type="SAM" id="Coils"/>
    </source>
</evidence>
<sequence length="621" mass="67940">MRPIRNDRALLSLIAGFAVLAVLVLGTVWLSERQDQAAARVRQTLEVDNRLSSVLSTLQDAETGQRGYLLTHRTTFLEPYERAATTLDRQIADLADAVAEHPAQTERVRQLRAAAAARASLLKSNLERADRGEPVESFADELERGRRYMDEMRAIVAEMKAEEARQLEDRAAGARLQGAVLRGALIAAGVAVLALGLMAFTDARRRLRTAVEARNSLAEANTRLEQEAASREAAESQVRQFQKMQAIGQLTGGIAHDFNNMLAIVIGSLDLAKRRLKTDPVRAEGCIDNALEGANRAAQLTARLLAFSRQQPLDPKVLDVNKLVGGMSELLRRTIGENMRVETVLAGGLWRTFADPAQLENAIVNLCVNARDAMPDGGRLTIETANAHLDDDYAAANNDVQAGQYVMISVTDTGTGMPPEVVERAFDPFYTTKGAGRGTGLGLSQVHGFVKQSHGHVKIYSEPGVGTSIKIYLPRNMGELEALDTQQRPVGELPHGSTDEIVLVVEDDERVRHLSVDALRELGYTVVQAADAGQAMTVLTLQPRIDLLFTDVVMPDLDGRRLADRAREQRPGLKVLYTTGYTRNAIVHNGMLDADVAFLPKPFTIEQLARKIRQVLDSQTA</sequence>
<proteinExistence type="predicted"/>
<dbReference type="SMART" id="SM00388">
    <property type="entry name" value="HisKA"/>
    <property type="match status" value="1"/>
</dbReference>
<keyword evidence="3 4" id="KW-0597">Phosphoprotein</keyword>
<dbReference type="EC" id="2.7.13.3" evidence="2"/>
<dbReference type="Gene3D" id="3.30.565.10">
    <property type="entry name" value="Histidine kinase-like ATPase, C-terminal domain"/>
    <property type="match status" value="1"/>
</dbReference>
<dbReference type="InterPro" id="IPR003594">
    <property type="entry name" value="HATPase_dom"/>
</dbReference>
<feature type="modified residue" description="4-aspartylphosphate" evidence="4">
    <location>
        <position position="551"/>
    </location>
</feature>
<dbReference type="Proteomes" id="UP000249524">
    <property type="component" value="Unassembled WGS sequence"/>
</dbReference>
<comment type="catalytic activity">
    <reaction evidence="1">
        <text>ATP + protein L-histidine = ADP + protein N-phospho-L-histidine.</text>
        <dbReference type="EC" id="2.7.13.3"/>
    </reaction>
</comment>
<dbReference type="CDD" id="cd16919">
    <property type="entry name" value="HATPase_CckA-like"/>
    <property type="match status" value="1"/>
</dbReference>
<dbReference type="Pfam" id="PF00072">
    <property type="entry name" value="Response_reg"/>
    <property type="match status" value="1"/>
</dbReference>
<dbReference type="InterPro" id="IPR001789">
    <property type="entry name" value="Sig_transdc_resp-reg_receiver"/>
</dbReference>
<name>A0A328BCA0_9CAUL</name>
<dbReference type="CDD" id="cd19410">
    <property type="entry name" value="HK9-like_sensor"/>
    <property type="match status" value="1"/>
</dbReference>
<dbReference type="PROSITE" id="PS50110">
    <property type="entry name" value="RESPONSE_REGULATORY"/>
    <property type="match status" value="1"/>
</dbReference>
<keyword evidence="10" id="KW-1185">Reference proteome</keyword>
<evidence type="ECO:0000256" key="4">
    <source>
        <dbReference type="PROSITE-ProRule" id="PRU00169"/>
    </source>
</evidence>
<dbReference type="SUPFAM" id="SSF55874">
    <property type="entry name" value="ATPase domain of HSP90 chaperone/DNA topoisomerase II/histidine kinase"/>
    <property type="match status" value="1"/>
</dbReference>
<dbReference type="PROSITE" id="PS50109">
    <property type="entry name" value="HIS_KIN"/>
    <property type="match status" value="1"/>
</dbReference>
<protein>
    <recommendedName>
        <fullName evidence="2">histidine kinase</fullName>
        <ecNumber evidence="2">2.7.13.3</ecNumber>
    </recommendedName>
</protein>
<evidence type="ECO:0000259" key="7">
    <source>
        <dbReference type="PROSITE" id="PS50109"/>
    </source>
</evidence>
<keyword evidence="9" id="KW-0808">Transferase</keyword>
<feature type="coiled-coil region" evidence="5">
    <location>
        <begin position="207"/>
        <end position="244"/>
    </location>
</feature>
<evidence type="ECO:0000313" key="9">
    <source>
        <dbReference type="EMBL" id="RAK64295.1"/>
    </source>
</evidence>
<organism evidence="9 10">
    <name type="scientific">Phenylobacterium kunshanense</name>
    <dbReference type="NCBI Taxonomy" id="1445034"/>
    <lineage>
        <taxon>Bacteria</taxon>
        <taxon>Pseudomonadati</taxon>
        <taxon>Pseudomonadota</taxon>
        <taxon>Alphaproteobacteria</taxon>
        <taxon>Caulobacterales</taxon>
        <taxon>Caulobacteraceae</taxon>
        <taxon>Phenylobacterium</taxon>
    </lineage>
</organism>
<dbReference type="InterPro" id="IPR007891">
    <property type="entry name" value="CHASE3"/>
</dbReference>
<dbReference type="SMART" id="SM00448">
    <property type="entry name" value="REC"/>
    <property type="match status" value="1"/>
</dbReference>
<feature type="domain" description="Histidine kinase" evidence="7">
    <location>
        <begin position="253"/>
        <end position="477"/>
    </location>
</feature>
<keyword evidence="5" id="KW-0175">Coiled coil</keyword>
<evidence type="ECO:0000313" key="10">
    <source>
        <dbReference type="Proteomes" id="UP000249524"/>
    </source>
</evidence>
<evidence type="ECO:0000256" key="2">
    <source>
        <dbReference type="ARBA" id="ARBA00012438"/>
    </source>
</evidence>